<evidence type="ECO:0000256" key="10">
    <source>
        <dbReference type="ARBA" id="ARBA00048594"/>
    </source>
</evidence>
<gene>
    <name evidence="11" type="primary">gmk</name>
    <name evidence="13" type="ORF">BCF44_108234</name>
</gene>
<accession>A0A3E0HGA3</accession>
<reference evidence="13 14" key="1">
    <citation type="submission" date="2018-08" db="EMBL/GenBank/DDBJ databases">
        <title>Genomic Encyclopedia of Archaeal and Bacterial Type Strains, Phase II (KMG-II): from individual species to whole genera.</title>
        <authorList>
            <person name="Goeker M."/>
        </authorList>
    </citation>
    <scope>NUCLEOTIDE SEQUENCE [LARGE SCALE GENOMIC DNA]</scope>
    <source>
        <strain evidence="13 14">DSM 45791</strain>
    </source>
</reference>
<dbReference type="PANTHER" id="PTHR23117:SF13">
    <property type="entry name" value="GUANYLATE KINASE"/>
    <property type="match status" value="1"/>
</dbReference>
<feature type="binding site" evidence="11">
    <location>
        <begin position="22"/>
        <end position="29"/>
    </location>
    <ligand>
        <name>ATP</name>
        <dbReference type="ChEBI" id="CHEBI:30616"/>
    </ligand>
</feature>
<evidence type="ECO:0000259" key="12">
    <source>
        <dbReference type="PROSITE" id="PS50052"/>
    </source>
</evidence>
<evidence type="ECO:0000256" key="1">
    <source>
        <dbReference type="ARBA" id="ARBA00003531"/>
    </source>
</evidence>
<dbReference type="GO" id="GO:0005524">
    <property type="term" value="F:ATP binding"/>
    <property type="evidence" value="ECO:0007669"/>
    <property type="project" value="UniProtKB-UniRule"/>
</dbReference>
<dbReference type="NCBIfam" id="TIGR03263">
    <property type="entry name" value="guanyl_kin"/>
    <property type="match status" value="1"/>
</dbReference>
<keyword evidence="7 11" id="KW-0418">Kinase</keyword>
<keyword evidence="8 11" id="KW-0067">ATP-binding</keyword>
<organism evidence="13 14">
    <name type="scientific">Kutzneria buriramensis</name>
    <dbReference type="NCBI Taxonomy" id="1045776"/>
    <lineage>
        <taxon>Bacteria</taxon>
        <taxon>Bacillati</taxon>
        <taxon>Actinomycetota</taxon>
        <taxon>Actinomycetes</taxon>
        <taxon>Pseudonocardiales</taxon>
        <taxon>Pseudonocardiaceae</taxon>
        <taxon>Kutzneria</taxon>
    </lineage>
</organism>
<comment type="similarity">
    <text evidence="2 11">Belongs to the guanylate kinase family.</text>
</comment>
<protein>
    <recommendedName>
        <fullName evidence="4 11">Guanylate kinase</fullName>
        <ecNumber evidence="3 11">2.7.4.8</ecNumber>
    </recommendedName>
    <alternativeName>
        <fullName evidence="9 11">GMP kinase</fullName>
    </alternativeName>
</protein>
<dbReference type="SUPFAM" id="SSF52540">
    <property type="entry name" value="P-loop containing nucleoside triphosphate hydrolases"/>
    <property type="match status" value="1"/>
</dbReference>
<evidence type="ECO:0000256" key="2">
    <source>
        <dbReference type="ARBA" id="ARBA00005790"/>
    </source>
</evidence>
<keyword evidence="14" id="KW-1185">Reference proteome</keyword>
<keyword evidence="5 11" id="KW-0808">Transferase</keyword>
<dbReference type="EMBL" id="QUNO01000008">
    <property type="protein sequence ID" value="REH44754.1"/>
    <property type="molecule type" value="Genomic_DNA"/>
</dbReference>
<evidence type="ECO:0000256" key="4">
    <source>
        <dbReference type="ARBA" id="ARBA00016296"/>
    </source>
</evidence>
<dbReference type="PROSITE" id="PS00856">
    <property type="entry name" value="GUANYLATE_KINASE_1"/>
    <property type="match status" value="1"/>
</dbReference>
<evidence type="ECO:0000313" key="14">
    <source>
        <dbReference type="Proteomes" id="UP000256269"/>
    </source>
</evidence>
<evidence type="ECO:0000313" key="13">
    <source>
        <dbReference type="EMBL" id="REH44754.1"/>
    </source>
</evidence>
<evidence type="ECO:0000256" key="6">
    <source>
        <dbReference type="ARBA" id="ARBA00022741"/>
    </source>
</evidence>
<evidence type="ECO:0000256" key="8">
    <source>
        <dbReference type="ARBA" id="ARBA00022840"/>
    </source>
</evidence>
<evidence type="ECO:0000256" key="9">
    <source>
        <dbReference type="ARBA" id="ARBA00030128"/>
    </source>
</evidence>
<name>A0A3E0HGA3_9PSEU</name>
<dbReference type="Gene3D" id="3.30.63.10">
    <property type="entry name" value="Guanylate Kinase phosphate binding domain"/>
    <property type="match status" value="1"/>
</dbReference>
<comment type="catalytic activity">
    <reaction evidence="10 11">
        <text>GMP + ATP = GDP + ADP</text>
        <dbReference type="Rhea" id="RHEA:20780"/>
        <dbReference type="ChEBI" id="CHEBI:30616"/>
        <dbReference type="ChEBI" id="CHEBI:58115"/>
        <dbReference type="ChEBI" id="CHEBI:58189"/>
        <dbReference type="ChEBI" id="CHEBI:456216"/>
        <dbReference type="EC" id="2.7.4.8"/>
    </reaction>
</comment>
<dbReference type="InterPro" id="IPR008144">
    <property type="entry name" value="Guanylate_kin-like_dom"/>
</dbReference>
<evidence type="ECO:0000256" key="3">
    <source>
        <dbReference type="ARBA" id="ARBA00012961"/>
    </source>
</evidence>
<dbReference type="InterPro" id="IPR020590">
    <property type="entry name" value="Guanylate_kinase_CS"/>
</dbReference>
<dbReference type="GO" id="GO:0005829">
    <property type="term" value="C:cytosol"/>
    <property type="evidence" value="ECO:0007669"/>
    <property type="project" value="TreeGrafter"/>
</dbReference>
<dbReference type="PANTHER" id="PTHR23117">
    <property type="entry name" value="GUANYLATE KINASE-RELATED"/>
    <property type="match status" value="1"/>
</dbReference>
<dbReference type="CDD" id="cd00071">
    <property type="entry name" value="GMPK"/>
    <property type="match status" value="1"/>
</dbReference>
<dbReference type="SMART" id="SM00072">
    <property type="entry name" value="GuKc"/>
    <property type="match status" value="1"/>
</dbReference>
<dbReference type="HAMAP" id="MF_00328">
    <property type="entry name" value="Guanylate_kinase"/>
    <property type="match status" value="1"/>
</dbReference>
<comment type="caution">
    <text evidence="13">The sequence shown here is derived from an EMBL/GenBank/DDBJ whole genome shotgun (WGS) entry which is preliminary data.</text>
</comment>
<evidence type="ECO:0000256" key="5">
    <source>
        <dbReference type="ARBA" id="ARBA00022679"/>
    </source>
</evidence>
<dbReference type="AlphaFoldDB" id="A0A3E0HGA3"/>
<feature type="domain" description="Guanylate kinase-like" evidence="12">
    <location>
        <begin position="15"/>
        <end position="193"/>
    </location>
</feature>
<dbReference type="FunFam" id="3.30.63.10:FF:000002">
    <property type="entry name" value="Guanylate kinase 1"/>
    <property type="match status" value="1"/>
</dbReference>
<dbReference type="InterPro" id="IPR008145">
    <property type="entry name" value="GK/Ca_channel_bsu"/>
</dbReference>
<evidence type="ECO:0000256" key="11">
    <source>
        <dbReference type="HAMAP-Rule" id="MF_00328"/>
    </source>
</evidence>
<dbReference type="Proteomes" id="UP000256269">
    <property type="component" value="Unassembled WGS sequence"/>
</dbReference>
<dbReference type="EC" id="2.7.4.8" evidence="3 11"/>
<evidence type="ECO:0000256" key="7">
    <source>
        <dbReference type="ARBA" id="ARBA00022777"/>
    </source>
</evidence>
<comment type="function">
    <text evidence="1 11">Essential for recycling GMP and indirectly, cGMP.</text>
</comment>
<dbReference type="OrthoDB" id="9808150at2"/>
<comment type="subcellular location">
    <subcellularLocation>
        <location evidence="11">Cytoplasm</location>
    </subcellularLocation>
</comment>
<dbReference type="InterPro" id="IPR017665">
    <property type="entry name" value="Guanylate_kinase"/>
</dbReference>
<keyword evidence="6 11" id="KW-0547">Nucleotide-binding</keyword>
<dbReference type="PROSITE" id="PS50052">
    <property type="entry name" value="GUANYLATE_KINASE_2"/>
    <property type="match status" value="1"/>
</dbReference>
<dbReference type="RefSeq" id="WP_116176685.1">
    <property type="nucleotide sequence ID" value="NZ_CP144375.1"/>
</dbReference>
<sequence length="204" mass="22196">MTKTAEKGSGTRARPRLTVLAGPSGVGKSSVLEELRGLGTEVYYSVSVTTRKPRPGEVDGEHYHFVDRAEYDRMVDAGELLEHAEYAGNCYGTPRRPVEAALERGTPAILEIEVQGARQVRRAMPEALLVLLKPPTWEVLVARLTGRGTEDPAVVAHRLKVAEEELAAADEFDVVLVNTDVRAVARELLTLVVGSPTERVSSEP</sequence>
<dbReference type="GO" id="GO:0004385">
    <property type="term" value="F:GMP kinase activity"/>
    <property type="evidence" value="ECO:0007669"/>
    <property type="project" value="UniProtKB-UniRule"/>
</dbReference>
<dbReference type="Pfam" id="PF00625">
    <property type="entry name" value="Guanylate_kin"/>
    <property type="match status" value="1"/>
</dbReference>
<dbReference type="InterPro" id="IPR027417">
    <property type="entry name" value="P-loop_NTPase"/>
</dbReference>
<proteinExistence type="inferred from homology"/>
<keyword evidence="11" id="KW-0963">Cytoplasm</keyword>
<dbReference type="Gene3D" id="3.40.50.300">
    <property type="entry name" value="P-loop containing nucleotide triphosphate hydrolases"/>
    <property type="match status" value="1"/>
</dbReference>